<dbReference type="RefSeq" id="WP_204890912.1">
    <property type="nucleotide sequence ID" value="NZ_JBHUFW010000004.1"/>
</dbReference>
<feature type="domain" description="ATPase BadF/BadG/BcrA/BcrD type" evidence="1">
    <location>
        <begin position="7"/>
        <end position="302"/>
    </location>
</feature>
<comment type="caution">
    <text evidence="2">The sequence shown here is derived from an EMBL/GenBank/DDBJ whole genome shotgun (WGS) entry which is preliminary data.</text>
</comment>
<keyword evidence="3" id="KW-1185">Reference proteome</keyword>
<dbReference type="PANTHER" id="PTHR43190">
    <property type="entry name" value="N-ACETYL-D-GLUCOSAMINE KINASE"/>
    <property type="match status" value="1"/>
</dbReference>
<dbReference type="PANTHER" id="PTHR43190:SF3">
    <property type="entry name" value="N-ACETYL-D-GLUCOSAMINE KINASE"/>
    <property type="match status" value="1"/>
</dbReference>
<reference evidence="3" key="1">
    <citation type="journal article" date="2019" name="Int. J. Syst. Evol. Microbiol.">
        <title>The Global Catalogue of Microorganisms (GCM) 10K type strain sequencing project: providing services to taxonomists for standard genome sequencing and annotation.</title>
        <authorList>
            <consortium name="The Broad Institute Genomics Platform"/>
            <consortium name="The Broad Institute Genome Sequencing Center for Infectious Disease"/>
            <person name="Wu L."/>
            <person name="Ma J."/>
        </authorList>
    </citation>
    <scope>NUCLEOTIDE SEQUENCE [LARGE SCALE GENOMIC DNA]</scope>
    <source>
        <strain evidence="3">CGMCC 1.15475</strain>
    </source>
</reference>
<organism evidence="2 3">
    <name type="scientific">Planococcus chinensis</name>
    <dbReference type="NCBI Taxonomy" id="272917"/>
    <lineage>
        <taxon>Bacteria</taxon>
        <taxon>Bacillati</taxon>
        <taxon>Bacillota</taxon>
        <taxon>Bacilli</taxon>
        <taxon>Bacillales</taxon>
        <taxon>Caryophanaceae</taxon>
        <taxon>Planococcus</taxon>
    </lineage>
</organism>
<proteinExistence type="predicted"/>
<gene>
    <name evidence="2" type="ORF">ACFSDB_03800</name>
</gene>
<dbReference type="InterPro" id="IPR002731">
    <property type="entry name" value="ATPase_BadF"/>
</dbReference>
<dbReference type="Proteomes" id="UP001597273">
    <property type="component" value="Unassembled WGS sequence"/>
</dbReference>
<evidence type="ECO:0000313" key="3">
    <source>
        <dbReference type="Proteomes" id="UP001597273"/>
    </source>
</evidence>
<accession>A0ABW4QEN6</accession>
<sequence>MSREVIVGIDGGGTFTRAAVADLDGNILGFARTAGAHPKKNHEPGENVRAAILGALEDAGSKVDAVRSTVAGFAGVNAPEDQVWARQFLTDSGLQGSAQVFNDAELAQFGAFLGGPGIMAVSGTGSIVVGKTESGRIVRNYDFHHEEEASARFLSYSVIYDLITRDAGPENAALLQKVLQFWDVQTVDGLRLLAASGFCSDRIEARNRLSEMGTLVTDEAESGNSIAINACEKVIDTLGTGIGLVSAVFSSETVPLSLVGGVARNPFTQNLIHQYLDNGKTNKTYHYQQPQLSPVLGAVLYALNEVKGHACEQVLERLLVSEKDHDFY</sequence>
<name>A0ABW4QEN6_9BACL</name>
<dbReference type="Gene3D" id="3.30.420.40">
    <property type="match status" value="2"/>
</dbReference>
<dbReference type="InterPro" id="IPR052519">
    <property type="entry name" value="Euk-type_GlcNAc_Kinase"/>
</dbReference>
<dbReference type="Pfam" id="PF01869">
    <property type="entry name" value="BcrAD_BadFG"/>
    <property type="match status" value="1"/>
</dbReference>
<evidence type="ECO:0000259" key="1">
    <source>
        <dbReference type="Pfam" id="PF01869"/>
    </source>
</evidence>
<dbReference type="SUPFAM" id="SSF53067">
    <property type="entry name" value="Actin-like ATPase domain"/>
    <property type="match status" value="1"/>
</dbReference>
<protein>
    <submittedName>
        <fullName evidence="2">BadF/BadG/BcrA/BcrD ATPase family protein</fullName>
    </submittedName>
</protein>
<dbReference type="EMBL" id="JBHUFW010000004">
    <property type="protein sequence ID" value="MFD1862036.1"/>
    <property type="molecule type" value="Genomic_DNA"/>
</dbReference>
<dbReference type="InterPro" id="IPR043129">
    <property type="entry name" value="ATPase_NBD"/>
</dbReference>
<evidence type="ECO:0000313" key="2">
    <source>
        <dbReference type="EMBL" id="MFD1862036.1"/>
    </source>
</evidence>